<dbReference type="PANTHER" id="PTHR30015:SF6">
    <property type="entry name" value="SLL1429 PROTEIN"/>
    <property type="match status" value="1"/>
</dbReference>
<feature type="domain" description="Restriction endonuclease type IV Mrr" evidence="2">
    <location>
        <begin position="135"/>
        <end position="245"/>
    </location>
</feature>
<sequence length="248" mass="27858">MEQVENKEKLKDITVKPLIESMLSTDDHSTKKDIEGCLVGLEHLAADTIIEHLYHDGYNQDLENILIQIGQPAVDCLSEKINCYHNKSGDIQQMQLILDRIEDCIENPDSSDSKNQNQKVQSSASSGNSTQNNNLDKMSWKELEELLVSMYRDKGYLVESVGTKDMGADFVITEYGVERTAVLIKHLNQGQKVTRNAVQEVAAAKDYYQCNGAMVISNQEFTQKALILAESNDVSLIGREQLEDMVNQ</sequence>
<keyword evidence="4" id="KW-1185">Reference proteome</keyword>
<dbReference type="HOGENOM" id="CLU_1118213_0_0_2"/>
<feature type="compositionally biased region" description="Polar residues" evidence="1">
    <location>
        <begin position="108"/>
        <end position="135"/>
    </location>
</feature>
<feature type="region of interest" description="Disordered" evidence="1">
    <location>
        <begin position="107"/>
        <end position="135"/>
    </location>
</feature>
<dbReference type="PANTHER" id="PTHR30015">
    <property type="entry name" value="MRR RESTRICTION SYSTEM PROTEIN"/>
    <property type="match status" value="1"/>
</dbReference>
<keyword evidence="3" id="KW-0255">Endonuclease</keyword>
<keyword evidence="3" id="KW-0378">Hydrolase</keyword>
<dbReference type="Pfam" id="PF04471">
    <property type="entry name" value="Mrr_cat"/>
    <property type="match status" value="1"/>
</dbReference>
<dbReference type="STRING" id="644295.Metev_1213"/>
<dbReference type="Proteomes" id="UP000000391">
    <property type="component" value="Chromosome"/>
</dbReference>
<dbReference type="InterPro" id="IPR011335">
    <property type="entry name" value="Restrct_endonuc-II-like"/>
</dbReference>
<dbReference type="EMBL" id="CP002069">
    <property type="protein sequence ID" value="ADI74087.1"/>
    <property type="molecule type" value="Genomic_DNA"/>
</dbReference>
<dbReference type="GO" id="GO:0015666">
    <property type="term" value="F:restriction endodeoxyribonuclease activity"/>
    <property type="evidence" value="ECO:0007669"/>
    <property type="project" value="TreeGrafter"/>
</dbReference>
<dbReference type="InterPro" id="IPR052906">
    <property type="entry name" value="Type_IV_Methyl-Rstrct_Enzyme"/>
</dbReference>
<accession>D7E7L4</accession>
<dbReference type="RefSeq" id="WP_013194654.1">
    <property type="nucleotide sequence ID" value="NC_014253.1"/>
</dbReference>
<protein>
    <submittedName>
        <fullName evidence="3">Restriction endonuclease</fullName>
    </submittedName>
</protein>
<gene>
    <name evidence="3" type="ordered locus">Metev_1213</name>
</gene>
<dbReference type="GO" id="GO:0003677">
    <property type="term" value="F:DNA binding"/>
    <property type="evidence" value="ECO:0007669"/>
    <property type="project" value="InterPro"/>
</dbReference>
<evidence type="ECO:0000256" key="1">
    <source>
        <dbReference type="SAM" id="MobiDB-lite"/>
    </source>
</evidence>
<evidence type="ECO:0000313" key="4">
    <source>
        <dbReference type="Proteomes" id="UP000000391"/>
    </source>
</evidence>
<dbReference type="GO" id="GO:0009307">
    <property type="term" value="P:DNA restriction-modification system"/>
    <property type="evidence" value="ECO:0007669"/>
    <property type="project" value="InterPro"/>
</dbReference>
<dbReference type="SUPFAM" id="SSF52980">
    <property type="entry name" value="Restriction endonuclease-like"/>
    <property type="match status" value="1"/>
</dbReference>
<dbReference type="AlphaFoldDB" id="D7E7L4"/>
<evidence type="ECO:0000259" key="2">
    <source>
        <dbReference type="Pfam" id="PF04471"/>
    </source>
</evidence>
<proteinExistence type="predicted"/>
<organism evidence="3 4">
    <name type="scientific">Methanohalobium evestigatum (strain ATCC BAA-1072 / DSM 3721 / NBRC 107634 / OCM 161 / Z-7303)</name>
    <dbReference type="NCBI Taxonomy" id="644295"/>
    <lineage>
        <taxon>Archaea</taxon>
        <taxon>Methanobacteriati</taxon>
        <taxon>Methanobacteriota</taxon>
        <taxon>Stenosarchaea group</taxon>
        <taxon>Methanomicrobia</taxon>
        <taxon>Methanosarcinales</taxon>
        <taxon>Methanosarcinaceae</taxon>
        <taxon>Methanohalobium</taxon>
    </lineage>
</organism>
<evidence type="ECO:0000313" key="3">
    <source>
        <dbReference type="EMBL" id="ADI74087.1"/>
    </source>
</evidence>
<dbReference type="InterPro" id="IPR007560">
    <property type="entry name" value="Restrct_endonuc_IV_Mrr"/>
</dbReference>
<dbReference type="GeneID" id="9346846"/>
<dbReference type="KEGG" id="mev:Metev_1213"/>
<reference evidence="3 4" key="1">
    <citation type="submission" date="2010-06" db="EMBL/GenBank/DDBJ databases">
        <title>Complete sequence chromosome of Methanohalobium evestigatum Z-7303.</title>
        <authorList>
            <consortium name="US DOE Joint Genome Institute"/>
            <person name="Lucas S."/>
            <person name="Copeland A."/>
            <person name="Lapidus A."/>
            <person name="Cheng J.-F."/>
            <person name="Bruce D."/>
            <person name="Goodwin L."/>
            <person name="Pitluck S."/>
            <person name="Saunders E."/>
            <person name="Detter J.C."/>
            <person name="Han C."/>
            <person name="Tapia R."/>
            <person name="Land M."/>
            <person name="Hauser L."/>
            <person name="Kyrpides N."/>
            <person name="Mikhailova N."/>
            <person name="Sieprawska-Lupa M."/>
            <person name="Whitman W.B."/>
            <person name="Anderson I."/>
            <person name="Woyke T."/>
        </authorList>
    </citation>
    <scope>NUCLEOTIDE SEQUENCE [LARGE SCALE GENOMIC DNA]</scope>
    <source>
        <strain evidence="4">ATCC BAA-1072 / DSM 3721 / NBRC 107634 / OCM 161 / Z-7303</strain>
    </source>
</reference>
<name>D7E7L4_METEZ</name>
<keyword evidence="3" id="KW-0540">Nuclease</keyword>